<comment type="caution">
    <text evidence="1">The sequence shown here is derived from an EMBL/GenBank/DDBJ whole genome shotgun (WGS) entry which is preliminary data.</text>
</comment>
<name>A0ACC1BAG7_9ROSI</name>
<keyword evidence="2" id="KW-1185">Reference proteome</keyword>
<dbReference type="EMBL" id="CM047902">
    <property type="protein sequence ID" value="KAJ0095907.1"/>
    <property type="molecule type" value="Genomic_DNA"/>
</dbReference>
<evidence type="ECO:0000313" key="1">
    <source>
        <dbReference type="EMBL" id="KAJ0095907.1"/>
    </source>
</evidence>
<proteinExistence type="predicted"/>
<reference evidence="2" key="1">
    <citation type="journal article" date="2023" name="G3 (Bethesda)">
        <title>Genome assembly and association tests identify interacting loci associated with vigor, precocity, and sex in interspecific pistachio rootstocks.</title>
        <authorList>
            <person name="Palmer W."/>
            <person name="Jacygrad E."/>
            <person name="Sagayaradj S."/>
            <person name="Cavanaugh K."/>
            <person name="Han R."/>
            <person name="Bertier L."/>
            <person name="Beede B."/>
            <person name="Kafkas S."/>
            <person name="Golino D."/>
            <person name="Preece J."/>
            <person name="Michelmore R."/>
        </authorList>
    </citation>
    <scope>NUCLEOTIDE SEQUENCE [LARGE SCALE GENOMIC DNA]</scope>
</reference>
<sequence>MSALDELNSYPHVAILPSSCVGHLMPFLRLAATLVQNHCRVTLITTYPTVSAAECRVICSPFSTFPQITKKQFHLPPFDPSSANSFDPFFLQWEAIRRSAHLLSPLLSSMSPPLSARLRC</sequence>
<dbReference type="Proteomes" id="UP001164250">
    <property type="component" value="Chromosome 6"/>
</dbReference>
<organism evidence="1 2">
    <name type="scientific">Pistacia atlantica</name>
    <dbReference type="NCBI Taxonomy" id="434234"/>
    <lineage>
        <taxon>Eukaryota</taxon>
        <taxon>Viridiplantae</taxon>
        <taxon>Streptophyta</taxon>
        <taxon>Embryophyta</taxon>
        <taxon>Tracheophyta</taxon>
        <taxon>Spermatophyta</taxon>
        <taxon>Magnoliopsida</taxon>
        <taxon>eudicotyledons</taxon>
        <taxon>Gunneridae</taxon>
        <taxon>Pentapetalae</taxon>
        <taxon>rosids</taxon>
        <taxon>malvids</taxon>
        <taxon>Sapindales</taxon>
        <taxon>Anacardiaceae</taxon>
        <taxon>Pistacia</taxon>
    </lineage>
</organism>
<accession>A0ACC1BAG7</accession>
<protein>
    <submittedName>
        <fullName evidence="1">Uncharacterized protein</fullName>
    </submittedName>
</protein>
<gene>
    <name evidence="1" type="ORF">Patl1_16734</name>
</gene>
<evidence type="ECO:0000313" key="2">
    <source>
        <dbReference type="Proteomes" id="UP001164250"/>
    </source>
</evidence>